<dbReference type="PANTHER" id="PTHR42988:SF2">
    <property type="entry name" value="CYCLIC NUCLEOTIDE PHOSPHODIESTERASE CBUA0032-RELATED"/>
    <property type="match status" value="1"/>
</dbReference>
<keyword evidence="1" id="KW-0479">Metal-binding</keyword>
<name>A0ABS2R6Z0_9BACI</name>
<reference evidence="6 7" key="1">
    <citation type="submission" date="2021-01" db="EMBL/GenBank/DDBJ databases">
        <title>Genomic Encyclopedia of Type Strains, Phase IV (KMG-IV): sequencing the most valuable type-strain genomes for metagenomic binning, comparative biology and taxonomic classification.</title>
        <authorList>
            <person name="Goeker M."/>
        </authorList>
    </citation>
    <scope>NUCLEOTIDE SEQUENCE [LARGE SCALE GENOMIC DNA]</scope>
    <source>
        <strain evidence="6 7">DSM 105453</strain>
    </source>
</reference>
<keyword evidence="7" id="KW-1185">Reference proteome</keyword>
<dbReference type="EMBL" id="JAFBFH010000012">
    <property type="protein sequence ID" value="MBM7715170.1"/>
    <property type="molecule type" value="Genomic_DNA"/>
</dbReference>
<dbReference type="PANTHER" id="PTHR42988">
    <property type="entry name" value="PHOSPHOHYDROLASE"/>
    <property type="match status" value="1"/>
</dbReference>
<dbReference type="SUPFAM" id="SSF56300">
    <property type="entry name" value="Metallo-dependent phosphatases"/>
    <property type="match status" value="1"/>
</dbReference>
<dbReference type="Proteomes" id="UP000823485">
    <property type="component" value="Unassembled WGS sequence"/>
</dbReference>
<dbReference type="RefSeq" id="WP_077112130.1">
    <property type="nucleotide sequence ID" value="NZ_JAFBFH010000012.1"/>
</dbReference>
<evidence type="ECO:0000313" key="6">
    <source>
        <dbReference type="EMBL" id="MBM7715170.1"/>
    </source>
</evidence>
<evidence type="ECO:0000256" key="2">
    <source>
        <dbReference type="ARBA" id="ARBA00022801"/>
    </source>
</evidence>
<sequence>MKLVLMGDLHYSRMGDGTEEMYLAREKVFSVLIDAFWEIDADYHISLGDLTHEGYPEEFRDVLNRMDSSRNFIHVLGNHDALSIPKSDILTVTGQQRYQAIDTDEANLIFLDTTKEMNRDDWGGEIDAEQLQWLQFQLEKLNDKPVFVFAHHPVYDTTARSTIDKLSIHPEIGMKELLNKREGAGFYFCGHNHVNSIVQQGGWHYIQTAACLDVPAFRVVEIKDGQVNIDMISIDDETLMEQIAIVNTKIPGFVPIEQPHGEESDRNLLVEIQEPVTETGKVF</sequence>
<accession>A0ABS2R6Z0</accession>
<dbReference type="InterPro" id="IPR050884">
    <property type="entry name" value="CNP_phosphodiesterase-III"/>
</dbReference>
<comment type="similarity">
    <text evidence="4">Belongs to the cyclic nucleotide phosphodiesterase class-III family.</text>
</comment>
<gene>
    <name evidence="6" type="ORF">JOC94_002142</name>
</gene>
<evidence type="ECO:0000256" key="4">
    <source>
        <dbReference type="ARBA" id="ARBA00025742"/>
    </source>
</evidence>
<dbReference type="Gene3D" id="3.60.21.10">
    <property type="match status" value="1"/>
</dbReference>
<evidence type="ECO:0000256" key="3">
    <source>
        <dbReference type="ARBA" id="ARBA00023004"/>
    </source>
</evidence>
<keyword evidence="3" id="KW-0408">Iron</keyword>
<protein>
    <submittedName>
        <fullName evidence="6">3',5'-cyclic AMP phosphodiesterase CpdA</fullName>
    </submittedName>
</protein>
<evidence type="ECO:0000259" key="5">
    <source>
        <dbReference type="Pfam" id="PF00149"/>
    </source>
</evidence>
<evidence type="ECO:0000256" key="1">
    <source>
        <dbReference type="ARBA" id="ARBA00022723"/>
    </source>
</evidence>
<feature type="domain" description="Calcineurin-like phosphoesterase" evidence="5">
    <location>
        <begin position="1"/>
        <end position="194"/>
    </location>
</feature>
<dbReference type="InterPro" id="IPR029052">
    <property type="entry name" value="Metallo-depent_PP-like"/>
</dbReference>
<keyword evidence="2" id="KW-0378">Hydrolase</keyword>
<dbReference type="Pfam" id="PF00149">
    <property type="entry name" value="Metallophos"/>
    <property type="match status" value="1"/>
</dbReference>
<comment type="caution">
    <text evidence="6">The sequence shown here is derived from an EMBL/GenBank/DDBJ whole genome shotgun (WGS) entry which is preliminary data.</text>
</comment>
<evidence type="ECO:0000313" key="7">
    <source>
        <dbReference type="Proteomes" id="UP000823485"/>
    </source>
</evidence>
<proteinExistence type="inferred from homology"/>
<dbReference type="InterPro" id="IPR004843">
    <property type="entry name" value="Calcineurin-like_PHP"/>
</dbReference>
<organism evidence="6 7">
    <name type="scientific">Siminovitchia thermophila</name>
    <dbReference type="NCBI Taxonomy" id="1245522"/>
    <lineage>
        <taxon>Bacteria</taxon>
        <taxon>Bacillati</taxon>
        <taxon>Bacillota</taxon>
        <taxon>Bacilli</taxon>
        <taxon>Bacillales</taxon>
        <taxon>Bacillaceae</taxon>
        <taxon>Siminovitchia</taxon>
    </lineage>
</organism>